<evidence type="ECO:0000256" key="4">
    <source>
        <dbReference type="ARBA" id="ARBA00022989"/>
    </source>
</evidence>
<dbReference type="EMBL" id="JARGDL010000013">
    <property type="protein sequence ID" value="MDF1612373.1"/>
    <property type="molecule type" value="Genomic_DNA"/>
</dbReference>
<sequence length="210" mass="23780">MENFFSILFSLSLFYVAITFRVKAYVSVLRFQGILLALLLILPFIFKFSIYAIILPLTIVLIKVILIPNYINKIILDLDIKRKIDPTIQQLTFLIIVIASVIIIFLLTSIISNNIELNVIPFASGFSAIVVGIYLIIFRKKLIIHVCGFLILENGIFLISTAIASELPMMIELGILLDVFVVVFLMGIALNRISDTFEGFEVSHLRRLKD</sequence>
<accession>A0AAE3TCF4</accession>
<evidence type="ECO:0000313" key="7">
    <source>
        <dbReference type="EMBL" id="MDF1612373.1"/>
    </source>
</evidence>
<feature type="transmembrane region" description="Helical" evidence="6">
    <location>
        <begin position="6"/>
        <end position="22"/>
    </location>
</feature>
<keyword evidence="8" id="KW-1185">Reference proteome</keyword>
<dbReference type="AlphaFoldDB" id="A0AAE3TCF4"/>
<dbReference type="PANTHER" id="PTHR38601">
    <property type="entry name" value="HYDROGENASE-4 COMPONENT E"/>
    <property type="match status" value="1"/>
</dbReference>
<feature type="transmembrane region" description="Helical" evidence="6">
    <location>
        <begin position="169"/>
        <end position="190"/>
    </location>
</feature>
<dbReference type="InterPro" id="IPR038730">
    <property type="entry name" value="HyfE-like"/>
</dbReference>
<organism evidence="7 8">
    <name type="scientific">Stygiobacter electus</name>
    <dbReference type="NCBI Taxonomy" id="3032292"/>
    <lineage>
        <taxon>Bacteria</taxon>
        <taxon>Pseudomonadati</taxon>
        <taxon>Ignavibacteriota</taxon>
        <taxon>Ignavibacteria</taxon>
        <taxon>Ignavibacteriales</taxon>
        <taxon>Melioribacteraceae</taxon>
        <taxon>Stygiobacter</taxon>
    </lineage>
</organism>
<feature type="transmembrane region" description="Helical" evidence="6">
    <location>
        <begin position="117"/>
        <end position="137"/>
    </location>
</feature>
<comment type="caution">
    <text evidence="7">The sequence shown here is derived from an EMBL/GenBank/DDBJ whole genome shotgun (WGS) entry which is preliminary data.</text>
</comment>
<dbReference type="RefSeq" id="WP_321536144.1">
    <property type="nucleotide sequence ID" value="NZ_JARGDL010000013.1"/>
</dbReference>
<feature type="transmembrane region" description="Helical" evidence="6">
    <location>
        <begin position="142"/>
        <end position="163"/>
    </location>
</feature>
<keyword evidence="3 6" id="KW-0812">Transmembrane</keyword>
<dbReference type="Proteomes" id="UP001221302">
    <property type="component" value="Unassembled WGS sequence"/>
</dbReference>
<keyword evidence="2" id="KW-1003">Cell membrane</keyword>
<evidence type="ECO:0000313" key="8">
    <source>
        <dbReference type="Proteomes" id="UP001221302"/>
    </source>
</evidence>
<gene>
    <name evidence="7" type="ORF">P0M35_09435</name>
</gene>
<evidence type="ECO:0000256" key="2">
    <source>
        <dbReference type="ARBA" id="ARBA00022475"/>
    </source>
</evidence>
<keyword evidence="4 6" id="KW-1133">Transmembrane helix</keyword>
<feature type="transmembrane region" description="Helical" evidence="6">
    <location>
        <begin position="52"/>
        <end position="71"/>
    </location>
</feature>
<proteinExistence type="predicted"/>
<evidence type="ECO:0008006" key="9">
    <source>
        <dbReference type="Google" id="ProtNLM"/>
    </source>
</evidence>
<keyword evidence="5 6" id="KW-0472">Membrane</keyword>
<dbReference type="GO" id="GO:0005886">
    <property type="term" value="C:plasma membrane"/>
    <property type="evidence" value="ECO:0007669"/>
    <property type="project" value="UniProtKB-SubCell"/>
</dbReference>
<name>A0AAE3TCF4_9BACT</name>
<evidence type="ECO:0000256" key="1">
    <source>
        <dbReference type="ARBA" id="ARBA00004651"/>
    </source>
</evidence>
<comment type="subcellular location">
    <subcellularLocation>
        <location evidence="1">Cell membrane</location>
        <topology evidence="1">Multi-pass membrane protein</topology>
    </subcellularLocation>
</comment>
<reference evidence="7" key="1">
    <citation type="submission" date="2023-03" db="EMBL/GenBank/DDBJ databases">
        <title>Stygiobacter electus gen. nov., sp. nov., facultatively anaerobic thermotolerant bacterium of the class Ignavibacteria from a well of Yessentuki mineral water deposit.</title>
        <authorList>
            <person name="Podosokorskaya O.A."/>
            <person name="Elcheninov A.G."/>
            <person name="Petrova N.F."/>
            <person name="Zavarzina D.G."/>
            <person name="Kublanov I.V."/>
            <person name="Merkel A.Y."/>
        </authorList>
    </citation>
    <scope>NUCLEOTIDE SEQUENCE</scope>
    <source>
        <strain evidence="7">09-Me</strain>
    </source>
</reference>
<protein>
    <recommendedName>
        <fullName evidence="9">Hydrogenase</fullName>
    </recommendedName>
</protein>
<evidence type="ECO:0000256" key="3">
    <source>
        <dbReference type="ARBA" id="ARBA00022692"/>
    </source>
</evidence>
<evidence type="ECO:0000256" key="6">
    <source>
        <dbReference type="SAM" id="Phobius"/>
    </source>
</evidence>
<feature type="transmembrane region" description="Helical" evidence="6">
    <location>
        <begin position="29"/>
        <end position="46"/>
    </location>
</feature>
<evidence type="ECO:0000256" key="5">
    <source>
        <dbReference type="ARBA" id="ARBA00023136"/>
    </source>
</evidence>
<dbReference type="PANTHER" id="PTHR38601:SF1">
    <property type="entry name" value="HYDROGENASE-4 COMPONENT E"/>
    <property type="match status" value="1"/>
</dbReference>
<feature type="transmembrane region" description="Helical" evidence="6">
    <location>
        <begin position="91"/>
        <end position="111"/>
    </location>
</feature>